<proteinExistence type="inferred from homology"/>
<feature type="compositionally biased region" description="Gly residues" evidence="8">
    <location>
        <begin position="614"/>
        <end position="623"/>
    </location>
</feature>
<dbReference type="InterPro" id="IPR018200">
    <property type="entry name" value="USP_CS"/>
</dbReference>
<protein>
    <recommendedName>
        <fullName evidence="7">Ubiquitin carboxyl-terminal hydrolase</fullName>
        <ecNumber evidence="7">3.4.19.12</ecNumber>
    </recommendedName>
</protein>
<dbReference type="Proteomes" id="UP000239560">
    <property type="component" value="Unassembled WGS sequence"/>
</dbReference>
<dbReference type="Pfam" id="PF00443">
    <property type="entry name" value="UCH"/>
    <property type="match status" value="1"/>
</dbReference>
<comment type="similarity">
    <text evidence="2 7">Belongs to the peptidase C19 family.</text>
</comment>
<evidence type="ECO:0000313" key="11">
    <source>
        <dbReference type="Proteomes" id="UP000239560"/>
    </source>
</evidence>
<gene>
    <name evidence="10" type="ORF">AAT19DRAFT_16171</name>
</gene>
<feature type="compositionally biased region" description="Low complexity" evidence="8">
    <location>
        <begin position="536"/>
        <end position="565"/>
    </location>
</feature>
<evidence type="ECO:0000313" key="10">
    <source>
        <dbReference type="EMBL" id="PRQ73418.1"/>
    </source>
</evidence>
<dbReference type="InterPro" id="IPR001394">
    <property type="entry name" value="Peptidase_C19_UCH"/>
</dbReference>
<dbReference type="GO" id="GO:0005829">
    <property type="term" value="C:cytosol"/>
    <property type="evidence" value="ECO:0007669"/>
    <property type="project" value="TreeGrafter"/>
</dbReference>
<feature type="region of interest" description="Disordered" evidence="8">
    <location>
        <begin position="449"/>
        <end position="656"/>
    </location>
</feature>
<name>A0A2T0A5X8_RHOTO</name>
<evidence type="ECO:0000256" key="3">
    <source>
        <dbReference type="ARBA" id="ARBA00022670"/>
    </source>
</evidence>
<evidence type="ECO:0000256" key="1">
    <source>
        <dbReference type="ARBA" id="ARBA00000707"/>
    </source>
</evidence>
<dbReference type="GO" id="GO:0006508">
    <property type="term" value="P:proteolysis"/>
    <property type="evidence" value="ECO:0007669"/>
    <property type="project" value="UniProtKB-KW"/>
</dbReference>
<dbReference type="PROSITE" id="PS00973">
    <property type="entry name" value="USP_2"/>
    <property type="match status" value="1"/>
</dbReference>
<dbReference type="InterPro" id="IPR028889">
    <property type="entry name" value="USP"/>
</dbReference>
<evidence type="ECO:0000256" key="4">
    <source>
        <dbReference type="ARBA" id="ARBA00022786"/>
    </source>
</evidence>
<feature type="compositionally biased region" description="Low complexity" evidence="8">
    <location>
        <begin position="54"/>
        <end position="70"/>
    </location>
</feature>
<dbReference type="EMBL" id="LCTV02000008">
    <property type="protein sequence ID" value="PRQ73418.1"/>
    <property type="molecule type" value="Genomic_DNA"/>
</dbReference>
<dbReference type="PROSITE" id="PS00972">
    <property type="entry name" value="USP_1"/>
    <property type="match status" value="1"/>
</dbReference>
<dbReference type="GO" id="GO:0005634">
    <property type="term" value="C:nucleus"/>
    <property type="evidence" value="ECO:0007669"/>
    <property type="project" value="TreeGrafter"/>
</dbReference>
<feature type="domain" description="USP" evidence="9">
    <location>
        <begin position="133"/>
        <end position="439"/>
    </location>
</feature>
<dbReference type="PANTHER" id="PTHR24006">
    <property type="entry name" value="UBIQUITIN CARBOXYL-TERMINAL HYDROLASE"/>
    <property type="match status" value="1"/>
</dbReference>
<keyword evidence="3 7" id="KW-0645">Protease</keyword>
<dbReference type="AlphaFoldDB" id="A0A2T0A5X8"/>
<evidence type="ECO:0000256" key="8">
    <source>
        <dbReference type="SAM" id="MobiDB-lite"/>
    </source>
</evidence>
<feature type="compositionally biased region" description="Polar residues" evidence="8">
    <location>
        <begin position="596"/>
        <end position="613"/>
    </location>
</feature>
<reference evidence="10 11" key="1">
    <citation type="journal article" date="2018" name="Elife">
        <title>Functional genomics of lipid metabolism in the oleaginous yeast Rhodosporidium toruloides.</title>
        <authorList>
            <person name="Coradetti S.T."/>
            <person name="Pinel D."/>
            <person name="Geiselman G."/>
            <person name="Ito M."/>
            <person name="Mondo S."/>
            <person name="Reilly M.C."/>
            <person name="Cheng Y.F."/>
            <person name="Bauer S."/>
            <person name="Grigoriev I."/>
            <person name="Gladden J.M."/>
            <person name="Simmons B.A."/>
            <person name="Brem R."/>
            <person name="Arkin A.P."/>
            <person name="Skerker J.M."/>
        </authorList>
    </citation>
    <scope>NUCLEOTIDE SEQUENCE [LARGE SCALE GENOMIC DNA]</scope>
    <source>
        <strain evidence="10 11">NBRC 0880</strain>
    </source>
</reference>
<comment type="catalytic activity">
    <reaction evidence="1 7">
        <text>Thiol-dependent hydrolysis of ester, thioester, amide, peptide and isopeptide bonds formed by the C-terminal Gly of ubiquitin (a 76-residue protein attached to proteins as an intracellular targeting signal).</text>
        <dbReference type="EC" id="3.4.19.12"/>
    </reaction>
</comment>
<keyword evidence="4 7" id="KW-0833">Ubl conjugation pathway</keyword>
<dbReference type="GO" id="GO:0004843">
    <property type="term" value="F:cysteine-type deubiquitinase activity"/>
    <property type="evidence" value="ECO:0007669"/>
    <property type="project" value="UniProtKB-UniRule"/>
</dbReference>
<evidence type="ECO:0000259" key="9">
    <source>
        <dbReference type="PROSITE" id="PS50235"/>
    </source>
</evidence>
<dbReference type="InterPro" id="IPR038765">
    <property type="entry name" value="Papain-like_cys_pep_sf"/>
</dbReference>
<evidence type="ECO:0000256" key="2">
    <source>
        <dbReference type="ARBA" id="ARBA00009085"/>
    </source>
</evidence>
<evidence type="ECO:0000256" key="5">
    <source>
        <dbReference type="ARBA" id="ARBA00022801"/>
    </source>
</evidence>
<dbReference type="SUPFAM" id="SSF54001">
    <property type="entry name" value="Cysteine proteinases"/>
    <property type="match status" value="1"/>
</dbReference>
<keyword evidence="5 7" id="KW-0378">Hydrolase</keyword>
<organism evidence="10 11">
    <name type="scientific">Rhodotorula toruloides</name>
    <name type="common">Yeast</name>
    <name type="synonym">Rhodosporidium toruloides</name>
    <dbReference type="NCBI Taxonomy" id="5286"/>
    <lineage>
        <taxon>Eukaryota</taxon>
        <taxon>Fungi</taxon>
        <taxon>Dikarya</taxon>
        <taxon>Basidiomycota</taxon>
        <taxon>Pucciniomycotina</taxon>
        <taxon>Microbotryomycetes</taxon>
        <taxon>Sporidiobolales</taxon>
        <taxon>Sporidiobolaceae</taxon>
        <taxon>Rhodotorula</taxon>
    </lineage>
</organism>
<feature type="compositionally biased region" description="Basic residues" evidence="8">
    <location>
        <begin position="635"/>
        <end position="645"/>
    </location>
</feature>
<dbReference type="PANTHER" id="PTHR24006:SF758">
    <property type="entry name" value="UBIQUITIN CARBOXYL-TERMINAL HYDROLASE 36"/>
    <property type="match status" value="1"/>
</dbReference>
<feature type="compositionally biased region" description="Pro residues" evidence="8">
    <location>
        <begin position="573"/>
        <end position="595"/>
    </location>
</feature>
<dbReference type="CDD" id="cd02661">
    <property type="entry name" value="Peptidase_C19E"/>
    <property type="match status" value="1"/>
</dbReference>
<feature type="region of interest" description="Disordered" evidence="8">
    <location>
        <begin position="34"/>
        <end position="113"/>
    </location>
</feature>
<evidence type="ECO:0000256" key="7">
    <source>
        <dbReference type="RuleBase" id="RU366025"/>
    </source>
</evidence>
<feature type="compositionally biased region" description="Polar residues" evidence="8">
    <location>
        <begin position="74"/>
        <end position="94"/>
    </location>
</feature>
<dbReference type="OrthoDB" id="420187at2759"/>
<comment type="caution">
    <text evidence="10">The sequence shown here is derived from an EMBL/GenBank/DDBJ whole genome shotgun (WGS) entry which is preliminary data.</text>
</comment>
<keyword evidence="6 7" id="KW-0788">Thiol protease</keyword>
<dbReference type="Gene3D" id="3.90.70.10">
    <property type="entry name" value="Cysteine proteinases"/>
    <property type="match status" value="1"/>
</dbReference>
<dbReference type="PROSITE" id="PS50235">
    <property type="entry name" value="USP_3"/>
    <property type="match status" value="1"/>
</dbReference>
<dbReference type="InterPro" id="IPR050164">
    <property type="entry name" value="Peptidase_C19"/>
</dbReference>
<dbReference type="GO" id="GO:0016579">
    <property type="term" value="P:protein deubiquitination"/>
    <property type="evidence" value="ECO:0007669"/>
    <property type="project" value="InterPro"/>
</dbReference>
<accession>A0A2T0A5X8</accession>
<dbReference type="FunFam" id="3.90.70.10:FF:000119">
    <property type="entry name" value="Ubiquitin specific peptidase 36"/>
    <property type="match status" value="1"/>
</dbReference>
<sequence length="656" mass="70317">MDEDDFSARILGATAGAAKPLSLKSLLEQPVKFAPAQGKQQDDEIPYEPINVKPAAGSSSLPAAGSSSLPNGAPASTSGSPVASTSKQPYTNGLPTPPPSVTAPAASTFGRGSSLFPPIDTNTSWPKPFPVGAGLNNLGNTCFLNSALQVLLHTPPLLRYLESSQHPSENNCKCKQQKDFCMICTMRACARVSFTGRQRSYSPNPVVRNLKKIAKHMRLGRQEDSHEFLRFSIDAMQAAALYGKSPKLEQKIKETTFVHQIFGGRLRSRVHCLACGHNSDTFDSILDLSLDLGNRANTLKDALDNFVRIDKLSGQNKYKCEKCKKLVNAEKYFAIEDAPLVLTVHLKRFSPTGRKITGQLRYPETLHLGPYMSNPKVDPSYRLYGIILHSGGGPHSGHYTSYVRSSSGKWHDMNDDYVSSLSHPPLSDRDAYVLFYVREKGESLKEAIYGGLKSPPNDKVGMALVNGNGKRPRESVGAPVARDSPSAPKRPRPSTDSAGAVNGNGKRPRESVGAPVARDSPSAPKRPRPSTDSAGAASSSPAVPVKVPFMPGAVPASSAYSSSPPQNHSYAGPRPPPVLIAPRPAPTSPTKPSPFPAQTHSPTKTFQSRTSLPGQGGGQGGGKVRIPLAGNLQPRHQKKKKHGHPAGKYLPKTIHG</sequence>
<evidence type="ECO:0000256" key="6">
    <source>
        <dbReference type="ARBA" id="ARBA00022807"/>
    </source>
</evidence>
<dbReference type="EC" id="3.4.19.12" evidence="7"/>